<evidence type="ECO:0000313" key="2">
    <source>
        <dbReference type="EMBL" id="AQQ53125.1"/>
    </source>
</evidence>
<keyword evidence="1" id="KW-1133">Transmembrane helix</keyword>
<feature type="transmembrane region" description="Helical" evidence="1">
    <location>
        <begin position="7"/>
        <end position="25"/>
    </location>
</feature>
<keyword evidence="1" id="KW-0472">Membrane</keyword>
<gene>
    <name evidence="2" type="ORF">B0X71_08470</name>
</gene>
<evidence type="ECO:0000256" key="1">
    <source>
        <dbReference type="SAM" id="Phobius"/>
    </source>
</evidence>
<keyword evidence="3" id="KW-1185">Reference proteome</keyword>
<feature type="transmembrane region" description="Helical" evidence="1">
    <location>
        <begin position="45"/>
        <end position="64"/>
    </location>
</feature>
<dbReference type="AlphaFoldDB" id="A0A1Q2KY25"/>
<proteinExistence type="predicted"/>
<keyword evidence="1" id="KW-0812">Transmembrane</keyword>
<reference evidence="2 3" key="1">
    <citation type="submission" date="2017-02" db="EMBL/GenBank/DDBJ databases">
        <title>The complete genomic sequence of a novel cold adapted crude oil-degrading bacterium Planococcus qaidamina Y42.</title>
        <authorList>
            <person name="Yang R."/>
        </authorList>
    </citation>
    <scope>NUCLEOTIDE SEQUENCE [LARGE SCALE GENOMIC DNA]</scope>
    <source>
        <strain evidence="2 3">Y42</strain>
    </source>
</reference>
<accession>A0A1Q2KY25</accession>
<sequence>MKTFLSVISKICLFAAYAIIILFIYELLHAYSIVPAPGVLLSLGIPWWQALLIAVLLFAIASFILKALIAIVKWGLILLLIGWLLFLFI</sequence>
<organism evidence="2 3">
    <name type="scientific">Planococcus lenghuensis</name>
    <dbReference type="NCBI Taxonomy" id="2213202"/>
    <lineage>
        <taxon>Bacteria</taxon>
        <taxon>Bacillati</taxon>
        <taxon>Bacillota</taxon>
        <taxon>Bacilli</taxon>
        <taxon>Bacillales</taxon>
        <taxon>Caryophanaceae</taxon>
        <taxon>Planococcus</taxon>
    </lineage>
</organism>
<name>A0A1Q2KY25_9BACL</name>
<feature type="transmembrane region" description="Helical" evidence="1">
    <location>
        <begin position="71"/>
        <end position="88"/>
    </location>
</feature>
<dbReference type="Proteomes" id="UP000188184">
    <property type="component" value="Chromosome"/>
</dbReference>
<dbReference type="RefSeq" id="WP_077589009.1">
    <property type="nucleotide sequence ID" value="NZ_CP019640.1"/>
</dbReference>
<evidence type="ECO:0000313" key="3">
    <source>
        <dbReference type="Proteomes" id="UP000188184"/>
    </source>
</evidence>
<dbReference type="EMBL" id="CP019640">
    <property type="protein sequence ID" value="AQQ53125.1"/>
    <property type="molecule type" value="Genomic_DNA"/>
</dbReference>
<protein>
    <submittedName>
        <fullName evidence="2">Uncharacterized protein</fullName>
    </submittedName>
</protein>
<dbReference type="KEGG" id="pmar:B0X71_08470"/>